<accession>A0AAE3EHE9</accession>
<dbReference type="SUPFAM" id="SSF81923">
    <property type="entry name" value="Double Clp-N motif"/>
    <property type="match status" value="1"/>
</dbReference>
<dbReference type="InterPro" id="IPR003593">
    <property type="entry name" value="AAA+_ATPase"/>
</dbReference>
<dbReference type="AlphaFoldDB" id="A0AAE3EHE9"/>
<keyword evidence="10" id="KW-0378">Hydrolase</keyword>
<dbReference type="Gene3D" id="3.40.50.300">
    <property type="entry name" value="P-loop containing nucleotide triphosphate hydrolases"/>
    <property type="match status" value="2"/>
</dbReference>
<dbReference type="EMBL" id="JAINWA010000003">
    <property type="protein sequence ID" value="MCD1654692.1"/>
    <property type="molecule type" value="Genomic_DNA"/>
</dbReference>
<dbReference type="GO" id="GO:0006508">
    <property type="term" value="P:proteolysis"/>
    <property type="evidence" value="ECO:0007669"/>
    <property type="project" value="UniProtKB-KW"/>
</dbReference>
<dbReference type="Gene3D" id="1.10.8.60">
    <property type="match status" value="2"/>
</dbReference>
<feature type="domain" description="UVR" evidence="8">
    <location>
        <begin position="426"/>
        <end position="461"/>
    </location>
</feature>
<keyword evidence="2" id="KW-0547">Nucleotide-binding</keyword>
<dbReference type="PANTHER" id="PTHR11638">
    <property type="entry name" value="ATP-DEPENDENT CLP PROTEASE"/>
    <property type="match status" value="1"/>
</dbReference>
<dbReference type="PROSITE" id="PS51903">
    <property type="entry name" value="CLP_R"/>
    <property type="match status" value="1"/>
</dbReference>
<dbReference type="PANTHER" id="PTHR11638:SF175">
    <property type="entry name" value="ATP-DEPENDENT CLP PROTEASE, ATP-BINDING SUBUNIT CLPC"/>
    <property type="match status" value="1"/>
</dbReference>
<keyword evidence="4" id="KW-0143">Chaperone</keyword>
<evidence type="ECO:0000256" key="1">
    <source>
        <dbReference type="ARBA" id="ARBA00022737"/>
    </source>
</evidence>
<dbReference type="GO" id="GO:0005524">
    <property type="term" value="F:ATP binding"/>
    <property type="evidence" value="ECO:0007669"/>
    <property type="project" value="UniProtKB-KW"/>
</dbReference>
<feature type="domain" description="Clp R" evidence="9">
    <location>
        <begin position="1"/>
        <end position="146"/>
    </location>
</feature>
<keyword evidence="3 10" id="KW-0067">ATP-binding</keyword>
<dbReference type="Pfam" id="PF10431">
    <property type="entry name" value="ClpB_D2-small"/>
    <property type="match status" value="1"/>
</dbReference>
<feature type="coiled-coil region" evidence="6">
    <location>
        <begin position="422"/>
        <end position="468"/>
    </location>
</feature>
<feature type="compositionally biased region" description="Basic and acidic residues" evidence="7">
    <location>
        <begin position="834"/>
        <end position="856"/>
    </location>
</feature>
<dbReference type="GO" id="GO:0034605">
    <property type="term" value="P:cellular response to heat"/>
    <property type="evidence" value="ECO:0007669"/>
    <property type="project" value="TreeGrafter"/>
</dbReference>
<dbReference type="InterPro" id="IPR003959">
    <property type="entry name" value="ATPase_AAA_core"/>
</dbReference>
<dbReference type="InterPro" id="IPR019489">
    <property type="entry name" value="Clp_ATPase_C"/>
</dbReference>
<proteinExistence type="predicted"/>
<dbReference type="InterPro" id="IPR001943">
    <property type="entry name" value="UVR_dom"/>
</dbReference>
<dbReference type="SMART" id="SM01086">
    <property type="entry name" value="ClpB_D2-small"/>
    <property type="match status" value="1"/>
</dbReference>
<dbReference type="SUPFAM" id="SSF52540">
    <property type="entry name" value="P-loop containing nucleoside triphosphate hydrolases"/>
    <property type="match status" value="2"/>
</dbReference>
<dbReference type="Gene3D" id="4.10.860.10">
    <property type="entry name" value="UVR domain"/>
    <property type="match status" value="1"/>
</dbReference>
<dbReference type="GO" id="GO:0008233">
    <property type="term" value="F:peptidase activity"/>
    <property type="evidence" value="ECO:0007669"/>
    <property type="project" value="UniProtKB-KW"/>
</dbReference>
<keyword evidence="11" id="KW-1185">Reference proteome</keyword>
<reference evidence="10" key="1">
    <citation type="submission" date="2021-08" db="EMBL/GenBank/DDBJ databases">
        <title>Comparative analyses of Brucepasteria parasyntrophica and Teretinema zuelzerae.</title>
        <authorList>
            <person name="Song Y."/>
            <person name="Brune A."/>
        </authorList>
    </citation>
    <scope>NUCLEOTIDE SEQUENCE</scope>
    <source>
        <strain evidence="10">DSM 1903</strain>
    </source>
</reference>
<evidence type="ECO:0000256" key="5">
    <source>
        <dbReference type="PROSITE-ProRule" id="PRU01251"/>
    </source>
</evidence>
<dbReference type="Pfam" id="PF07724">
    <property type="entry name" value="AAA_2"/>
    <property type="match status" value="1"/>
</dbReference>
<evidence type="ECO:0000256" key="6">
    <source>
        <dbReference type="SAM" id="Coils"/>
    </source>
</evidence>
<dbReference type="CDD" id="cd19499">
    <property type="entry name" value="RecA-like_ClpB_Hsp104-like"/>
    <property type="match status" value="1"/>
</dbReference>
<dbReference type="PROSITE" id="PS50151">
    <property type="entry name" value="UVR"/>
    <property type="match status" value="1"/>
</dbReference>
<dbReference type="InterPro" id="IPR001270">
    <property type="entry name" value="ClpA/B"/>
</dbReference>
<evidence type="ECO:0000256" key="3">
    <source>
        <dbReference type="ARBA" id="ARBA00022840"/>
    </source>
</evidence>
<dbReference type="Gene3D" id="1.10.1780.10">
    <property type="entry name" value="Clp, N-terminal domain"/>
    <property type="match status" value="1"/>
</dbReference>
<dbReference type="FunFam" id="3.40.50.300:FF:000010">
    <property type="entry name" value="Chaperone clpB 1, putative"/>
    <property type="match status" value="1"/>
</dbReference>
<dbReference type="InterPro" id="IPR050130">
    <property type="entry name" value="ClpA_ClpB"/>
</dbReference>
<protein>
    <submittedName>
        <fullName evidence="10">ATP-dependent Clp protease ATP-binding subunit</fullName>
    </submittedName>
</protein>
<keyword evidence="10" id="KW-0645">Protease</keyword>
<evidence type="ECO:0000256" key="2">
    <source>
        <dbReference type="ARBA" id="ARBA00022741"/>
    </source>
</evidence>
<dbReference type="Pfam" id="PF02861">
    <property type="entry name" value="Clp_N"/>
    <property type="match status" value="1"/>
</dbReference>
<dbReference type="PRINTS" id="PR00300">
    <property type="entry name" value="CLPPROTEASEA"/>
</dbReference>
<dbReference type="Proteomes" id="UP001198163">
    <property type="component" value="Unassembled WGS sequence"/>
</dbReference>
<sequence length="856" mass="95558">MFKGLSQRAQKLLTILGQEEAKRSNADQLLPEHILLALVRAADSTAFSVLQGLKINILALQLQLEQALPARVGTIVFGDIPPSRRLRGMLDAASIEARTLRHDYIGTEHILLACIRESQSVMNQFFEQETITVDEVRQLILEMTSARDVTVVTRPKRPSQNETANQRNASLLQEFSRDLTAMSREGRLDPVIGRENEIKRMVQILSRRNKNNPVLVGEPGVGKTAIVEGLAQRIVAEKVPHNLVGKRLLVLDLASVIAGTKYRGEFEERLKRIMKEIAEAGNIILFIDELHTIIGAGGAEGAMDASNMLKPALARGDLQCIGATTLAEYRKYFEKDAALERRFQTILVHESDPADTLKILKGIRSRYETHHSVVYTEETLQSIVDLSRRYLTDRFFPDKAIDVLDEAGAMKKIEGDVRPDELNTLEQRINELAEQKKELVQTQNYERAALIRDEVRRLKSEIEDIRAKWQNPEPASVNTVTPQDICDVISVMTGIPASALNESESVRLVNLEKELHQTIIGQNDAISVIASAIRRSRAGISSTRRPMGSFIFLGPTGVGKTLLAKTLAKFLFGAEDSLVRIDMSDYMEKHNASRLVGAPPGYVGFEDGGLLTEKIRRNPYAVILLDEIEKAHPDVFNLLLQVLEEGELKDNLGHTVNFRNTVIIMTSNAGARLINRENRLGFSLGRDGVMDYEEIRSSAMSELKRLFNPEFINRIDDIIVFNALTRPEIASILKIQIGELQSRLSEQKIALDLKPAARSYLVENGYEPSMGARPMRRLIQKEIEDPLSLLIISGQLQPGDTVRVDGRSGKLAISVKKPLLPVLRSDSASPTDSLRSRDEDLSGVPEHENEEPCTKR</sequence>
<dbReference type="InterPro" id="IPR041546">
    <property type="entry name" value="ClpA/ClpB_AAA_lid"/>
</dbReference>
<dbReference type="InterPro" id="IPR036628">
    <property type="entry name" value="Clp_N_dom_sf"/>
</dbReference>
<dbReference type="FunFam" id="3.40.50.300:FF:000025">
    <property type="entry name" value="ATP-dependent Clp protease subunit"/>
    <property type="match status" value="1"/>
</dbReference>
<evidence type="ECO:0000259" key="8">
    <source>
        <dbReference type="PROSITE" id="PS50151"/>
    </source>
</evidence>
<evidence type="ECO:0000259" key="9">
    <source>
        <dbReference type="PROSITE" id="PS51903"/>
    </source>
</evidence>
<keyword evidence="6" id="KW-0175">Coiled coil</keyword>
<dbReference type="InterPro" id="IPR018368">
    <property type="entry name" value="ClpA/B_CS1"/>
</dbReference>
<dbReference type="CDD" id="cd00009">
    <property type="entry name" value="AAA"/>
    <property type="match status" value="1"/>
</dbReference>
<dbReference type="Pfam" id="PF00004">
    <property type="entry name" value="AAA"/>
    <property type="match status" value="1"/>
</dbReference>
<dbReference type="SMART" id="SM00382">
    <property type="entry name" value="AAA"/>
    <property type="match status" value="2"/>
</dbReference>
<dbReference type="PROSITE" id="PS00870">
    <property type="entry name" value="CLPAB_1"/>
    <property type="match status" value="1"/>
</dbReference>
<organism evidence="10 11">
    <name type="scientific">Teretinema zuelzerae</name>
    <dbReference type="NCBI Taxonomy" id="156"/>
    <lineage>
        <taxon>Bacteria</taxon>
        <taxon>Pseudomonadati</taxon>
        <taxon>Spirochaetota</taxon>
        <taxon>Spirochaetia</taxon>
        <taxon>Spirochaetales</taxon>
        <taxon>Treponemataceae</taxon>
        <taxon>Teretinema</taxon>
    </lineage>
</organism>
<dbReference type="InterPro" id="IPR004176">
    <property type="entry name" value="Clp_R_N"/>
</dbReference>
<name>A0AAE3EHE9_9SPIR</name>
<keyword evidence="1 5" id="KW-0677">Repeat</keyword>
<comment type="caution">
    <text evidence="10">The sequence shown here is derived from an EMBL/GenBank/DDBJ whole genome shotgun (WGS) entry which is preliminary data.</text>
</comment>
<evidence type="ECO:0000256" key="7">
    <source>
        <dbReference type="SAM" id="MobiDB-lite"/>
    </source>
</evidence>
<feature type="region of interest" description="Disordered" evidence="7">
    <location>
        <begin position="824"/>
        <end position="856"/>
    </location>
</feature>
<dbReference type="GO" id="GO:0005737">
    <property type="term" value="C:cytoplasm"/>
    <property type="evidence" value="ECO:0007669"/>
    <property type="project" value="TreeGrafter"/>
</dbReference>
<dbReference type="InterPro" id="IPR027417">
    <property type="entry name" value="P-loop_NTPase"/>
</dbReference>
<evidence type="ECO:0000256" key="4">
    <source>
        <dbReference type="ARBA" id="ARBA00023186"/>
    </source>
</evidence>
<dbReference type="GO" id="GO:0016887">
    <property type="term" value="F:ATP hydrolysis activity"/>
    <property type="evidence" value="ECO:0007669"/>
    <property type="project" value="InterPro"/>
</dbReference>
<dbReference type="RefSeq" id="WP_230755174.1">
    <property type="nucleotide sequence ID" value="NZ_JAINWA010000003.1"/>
</dbReference>
<dbReference type="Pfam" id="PF17871">
    <property type="entry name" value="AAA_lid_9"/>
    <property type="match status" value="1"/>
</dbReference>
<evidence type="ECO:0000313" key="10">
    <source>
        <dbReference type="EMBL" id="MCD1654692.1"/>
    </source>
</evidence>
<evidence type="ECO:0000313" key="11">
    <source>
        <dbReference type="Proteomes" id="UP001198163"/>
    </source>
</evidence>
<gene>
    <name evidence="10" type="ORF">K7J14_08235</name>
</gene>